<dbReference type="PROSITE" id="PS01124">
    <property type="entry name" value="HTH_ARAC_FAMILY_2"/>
    <property type="match status" value="1"/>
</dbReference>
<keyword evidence="1" id="KW-0805">Transcription regulation</keyword>
<dbReference type="InterPro" id="IPR009057">
    <property type="entry name" value="Homeodomain-like_sf"/>
</dbReference>
<organism evidence="5 6">
    <name type="scientific">Paenibacillus oceani</name>
    <dbReference type="NCBI Taxonomy" id="2772510"/>
    <lineage>
        <taxon>Bacteria</taxon>
        <taxon>Bacillati</taxon>
        <taxon>Bacillota</taxon>
        <taxon>Bacilli</taxon>
        <taxon>Bacillales</taxon>
        <taxon>Paenibacillaceae</taxon>
        <taxon>Paenibacillus</taxon>
    </lineage>
</organism>
<dbReference type="AlphaFoldDB" id="A0A927GYC1"/>
<accession>A0A927GYC1</accession>
<comment type="caution">
    <text evidence="5">The sequence shown here is derived from an EMBL/GenBank/DDBJ whole genome shotgun (WGS) entry which is preliminary data.</text>
</comment>
<dbReference type="PANTHER" id="PTHR43280:SF28">
    <property type="entry name" value="HTH-TYPE TRANSCRIPTIONAL ACTIVATOR RHAS"/>
    <property type="match status" value="1"/>
</dbReference>
<name>A0A927GYC1_9BACL</name>
<dbReference type="InterPro" id="IPR014710">
    <property type="entry name" value="RmlC-like_jellyroll"/>
</dbReference>
<keyword evidence="3" id="KW-0804">Transcription</keyword>
<dbReference type="InterPro" id="IPR020449">
    <property type="entry name" value="Tscrpt_reg_AraC-type_HTH"/>
</dbReference>
<evidence type="ECO:0000313" key="5">
    <source>
        <dbReference type="EMBL" id="MBD2861033.1"/>
    </source>
</evidence>
<evidence type="ECO:0000256" key="2">
    <source>
        <dbReference type="ARBA" id="ARBA00023125"/>
    </source>
</evidence>
<dbReference type="Gene3D" id="2.60.120.10">
    <property type="entry name" value="Jelly Rolls"/>
    <property type="match status" value="1"/>
</dbReference>
<evidence type="ECO:0000256" key="3">
    <source>
        <dbReference type="ARBA" id="ARBA00023163"/>
    </source>
</evidence>
<dbReference type="SMART" id="SM00342">
    <property type="entry name" value="HTH_ARAC"/>
    <property type="match status" value="1"/>
</dbReference>
<dbReference type="InterPro" id="IPR003313">
    <property type="entry name" value="AraC-bd"/>
</dbReference>
<proteinExistence type="predicted"/>
<evidence type="ECO:0000256" key="1">
    <source>
        <dbReference type="ARBA" id="ARBA00023015"/>
    </source>
</evidence>
<evidence type="ECO:0000259" key="4">
    <source>
        <dbReference type="PROSITE" id="PS01124"/>
    </source>
</evidence>
<protein>
    <submittedName>
        <fullName evidence="5">AraC family transcriptional regulator</fullName>
    </submittedName>
</protein>
<feature type="domain" description="HTH araC/xylS-type" evidence="4">
    <location>
        <begin position="195"/>
        <end position="293"/>
    </location>
</feature>
<sequence>MNKMDQPSSDFVDHDFNESLDLFPVYCEHKSDTTPMRAAHAHRGFEFHFTFSNRGMIRVEDREFSVYPGKVVIIPPLKYHRFHPAQKSVYNRAILSIEESYLQRLIEAEPEIAAVYESWFPGDDVITLEFSIASRELQHIHPITQQLESELKERRQGFELYVRTLLLQLILQLARTKDSCVVKERAAAEMLEIAERMTAYISERCCEGVDIPELTEKFHVSRSYVYKLVKQLTGYTPYQYIIMHRIIRAKEMLRSSNESITQIALRAGFNDSPHFIRTFKEATGMTPGEFKHLPDSGM</sequence>
<dbReference type="PANTHER" id="PTHR43280">
    <property type="entry name" value="ARAC-FAMILY TRANSCRIPTIONAL REGULATOR"/>
    <property type="match status" value="1"/>
</dbReference>
<dbReference type="Proteomes" id="UP000639396">
    <property type="component" value="Unassembled WGS sequence"/>
</dbReference>
<dbReference type="PROSITE" id="PS00041">
    <property type="entry name" value="HTH_ARAC_FAMILY_1"/>
    <property type="match status" value="1"/>
</dbReference>
<dbReference type="Pfam" id="PF12833">
    <property type="entry name" value="HTH_18"/>
    <property type="match status" value="1"/>
</dbReference>
<dbReference type="Pfam" id="PF02311">
    <property type="entry name" value="AraC_binding"/>
    <property type="match status" value="1"/>
</dbReference>
<dbReference type="InterPro" id="IPR037923">
    <property type="entry name" value="HTH-like"/>
</dbReference>
<dbReference type="RefSeq" id="WP_190924656.1">
    <property type="nucleotide sequence ID" value="NZ_JACXJA010000003.1"/>
</dbReference>
<dbReference type="GO" id="GO:0043565">
    <property type="term" value="F:sequence-specific DNA binding"/>
    <property type="evidence" value="ECO:0007669"/>
    <property type="project" value="InterPro"/>
</dbReference>
<dbReference type="Gene3D" id="1.10.10.60">
    <property type="entry name" value="Homeodomain-like"/>
    <property type="match status" value="2"/>
</dbReference>
<dbReference type="InterPro" id="IPR018060">
    <property type="entry name" value="HTH_AraC"/>
</dbReference>
<dbReference type="InterPro" id="IPR018062">
    <property type="entry name" value="HTH_AraC-typ_CS"/>
</dbReference>
<dbReference type="SUPFAM" id="SSF51215">
    <property type="entry name" value="Regulatory protein AraC"/>
    <property type="match status" value="1"/>
</dbReference>
<dbReference type="EMBL" id="JACXJA010000003">
    <property type="protein sequence ID" value="MBD2861033.1"/>
    <property type="molecule type" value="Genomic_DNA"/>
</dbReference>
<gene>
    <name evidence="5" type="ORF">IDH45_03405</name>
</gene>
<keyword evidence="2" id="KW-0238">DNA-binding</keyword>
<evidence type="ECO:0000313" key="6">
    <source>
        <dbReference type="Proteomes" id="UP000639396"/>
    </source>
</evidence>
<dbReference type="GO" id="GO:0003700">
    <property type="term" value="F:DNA-binding transcription factor activity"/>
    <property type="evidence" value="ECO:0007669"/>
    <property type="project" value="InterPro"/>
</dbReference>
<dbReference type="SUPFAM" id="SSF46689">
    <property type="entry name" value="Homeodomain-like"/>
    <property type="match status" value="1"/>
</dbReference>
<reference evidence="5" key="1">
    <citation type="submission" date="2020-09" db="EMBL/GenBank/DDBJ databases">
        <title>A novel bacterium of genus Paenibacillus, isolated from South China Sea.</title>
        <authorList>
            <person name="Huang H."/>
            <person name="Mo K."/>
            <person name="Hu Y."/>
        </authorList>
    </citation>
    <scope>NUCLEOTIDE SEQUENCE</scope>
    <source>
        <strain evidence="5">IB182363</strain>
    </source>
</reference>
<keyword evidence="6" id="KW-1185">Reference proteome</keyword>
<dbReference type="PRINTS" id="PR00032">
    <property type="entry name" value="HTHARAC"/>
</dbReference>